<name>A0A2N0VF45_9BACT</name>
<dbReference type="Proteomes" id="UP000233398">
    <property type="component" value="Unassembled WGS sequence"/>
</dbReference>
<organism evidence="3 4">
    <name type="scientific">Rhodohalobacter barkolensis</name>
    <dbReference type="NCBI Taxonomy" id="2053187"/>
    <lineage>
        <taxon>Bacteria</taxon>
        <taxon>Pseudomonadati</taxon>
        <taxon>Balneolota</taxon>
        <taxon>Balneolia</taxon>
        <taxon>Balneolales</taxon>
        <taxon>Balneolaceae</taxon>
        <taxon>Rhodohalobacter</taxon>
    </lineage>
</organism>
<keyword evidence="4" id="KW-1185">Reference proteome</keyword>
<accession>A0A2N0VF45</accession>
<gene>
    <name evidence="3" type="ORF">CWD77_13275</name>
</gene>
<dbReference type="OrthoDB" id="2111471at2"/>
<dbReference type="AlphaFoldDB" id="A0A2N0VF45"/>
<sequence>MKSLSNIFNKTLMAVLAIGMFAFVGCSTDSTPGMGTMEIKLHDAPADYDEVNVFIERVEVNNSTNEDEGWQVISEPSEQFNLLELTNGVFEVIGEAELEEGLYPQIRLILSRDNNNVVVDGESHDLFIPSGSQTGVKLNVNAEIEEGIVYTLLLDFDALRSVHTTGQSPAIDYILKPVIRASNEALTGNIGGNVSPADARAAVFAIAGEDTLSSTYADEESGEFLLVGLEDGSYDVSVEPREDGFGSEYLENVEVTVGETTDLETIELTVEGN</sequence>
<feature type="signal peptide" evidence="1">
    <location>
        <begin position="1"/>
        <end position="24"/>
    </location>
</feature>
<evidence type="ECO:0000313" key="3">
    <source>
        <dbReference type="EMBL" id="PKD42819.1"/>
    </source>
</evidence>
<dbReference type="InterPro" id="IPR025491">
    <property type="entry name" value="DUF4382"/>
</dbReference>
<proteinExistence type="predicted"/>
<evidence type="ECO:0000256" key="1">
    <source>
        <dbReference type="SAM" id="SignalP"/>
    </source>
</evidence>
<dbReference type="EMBL" id="PISP01000005">
    <property type="protein sequence ID" value="PKD42819.1"/>
    <property type="molecule type" value="Genomic_DNA"/>
</dbReference>
<evidence type="ECO:0000259" key="2">
    <source>
        <dbReference type="Pfam" id="PF14321"/>
    </source>
</evidence>
<keyword evidence="1" id="KW-0732">Signal</keyword>
<feature type="chain" id="PRO_5014955572" evidence="1">
    <location>
        <begin position="25"/>
        <end position="273"/>
    </location>
</feature>
<comment type="caution">
    <text evidence="3">The sequence shown here is derived from an EMBL/GenBank/DDBJ whole genome shotgun (WGS) entry which is preliminary data.</text>
</comment>
<dbReference type="RefSeq" id="WP_101074070.1">
    <property type="nucleotide sequence ID" value="NZ_PISP01000005.1"/>
</dbReference>
<evidence type="ECO:0000313" key="4">
    <source>
        <dbReference type="Proteomes" id="UP000233398"/>
    </source>
</evidence>
<dbReference type="PROSITE" id="PS51257">
    <property type="entry name" value="PROKAR_LIPOPROTEIN"/>
    <property type="match status" value="1"/>
</dbReference>
<protein>
    <submittedName>
        <fullName evidence="3">Carbohydrate-binding protein</fullName>
    </submittedName>
</protein>
<feature type="domain" description="DUF4382" evidence="2">
    <location>
        <begin position="35"/>
        <end position="177"/>
    </location>
</feature>
<dbReference type="Pfam" id="PF14321">
    <property type="entry name" value="DUF4382"/>
    <property type="match status" value="1"/>
</dbReference>
<dbReference type="Gene3D" id="2.60.40.1120">
    <property type="entry name" value="Carboxypeptidase-like, regulatory domain"/>
    <property type="match status" value="1"/>
</dbReference>
<reference evidence="3 4" key="1">
    <citation type="submission" date="2017-11" db="EMBL/GenBank/DDBJ databases">
        <title>Rhodohalobacter 15182 sp. nov., isolated from a salt lake.</title>
        <authorList>
            <person name="Han S."/>
        </authorList>
    </citation>
    <scope>NUCLEOTIDE SEQUENCE [LARGE SCALE GENOMIC DNA]</scope>
    <source>
        <strain evidence="3 4">15182</strain>
    </source>
</reference>